<feature type="domain" description="PIN" evidence="1">
    <location>
        <begin position="4"/>
        <end position="129"/>
    </location>
</feature>
<dbReference type="Gene3D" id="3.40.50.1010">
    <property type="entry name" value="5'-nuclease"/>
    <property type="match status" value="1"/>
</dbReference>
<organism evidence="2 3">
    <name type="scientific">Candidatus Desulfobacillus denitrificans</name>
    <dbReference type="NCBI Taxonomy" id="2608985"/>
    <lineage>
        <taxon>Bacteria</taxon>
        <taxon>Pseudomonadati</taxon>
        <taxon>Pseudomonadota</taxon>
        <taxon>Betaproteobacteria</taxon>
        <taxon>Candidatus Desulfobacillus</taxon>
    </lineage>
</organism>
<evidence type="ECO:0000313" key="3">
    <source>
        <dbReference type="Proteomes" id="UP000662914"/>
    </source>
</evidence>
<proteinExistence type="predicted"/>
<sequence>MIAYFDASALIYLIEGESRLARKIGDEIEKLDRVHRNLRIAASRLSWLECRIVPMRAGEHEVLARYDEFFAQTGFVWVELTQQVIELATVIRARHGLRTPDALQAASCMNFSAQHAFLTGDKAFRRVEGLNAIVLSA</sequence>
<dbReference type="InterPro" id="IPR029060">
    <property type="entry name" value="PIN-like_dom_sf"/>
</dbReference>
<name>A0A809RZI9_9PROT</name>
<dbReference type="Pfam" id="PF01850">
    <property type="entry name" value="PIN"/>
    <property type="match status" value="1"/>
</dbReference>
<evidence type="ECO:0000313" key="2">
    <source>
        <dbReference type="EMBL" id="BBO21727.1"/>
    </source>
</evidence>
<dbReference type="KEGG" id="ddz:DSYM_24260"/>
<dbReference type="InterPro" id="IPR002716">
    <property type="entry name" value="PIN_dom"/>
</dbReference>
<dbReference type="EMBL" id="AP021857">
    <property type="protein sequence ID" value="BBO21727.1"/>
    <property type="molecule type" value="Genomic_DNA"/>
</dbReference>
<reference evidence="2" key="1">
    <citation type="journal article" name="DNA Res.">
        <title>The physiological potential of anammox bacteria as revealed by their core genome structure.</title>
        <authorList>
            <person name="Okubo T."/>
            <person name="Toyoda A."/>
            <person name="Fukuhara K."/>
            <person name="Uchiyama I."/>
            <person name="Harigaya Y."/>
            <person name="Kuroiwa M."/>
            <person name="Suzuki T."/>
            <person name="Murakami Y."/>
            <person name="Suwa Y."/>
            <person name="Takami H."/>
        </authorList>
    </citation>
    <scope>NUCLEOTIDE SEQUENCE</scope>
    <source>
        <strain evidence="2">317325-3</strain>
    </source>
</reference>
<dbReference type="SUPFAM" id="SSF88723">
    <property type="entry name" value="PIN domain-like"/>
    <property type="match status" value="1"/>
</dbReference>
<gene>
    <name evidence="2" type="ORF">DSYM_24260</name>
</gene>
<accession>A0A809RZI9</accession>
<dbReference type="Proteomes" id="UP000662914">
    <property type="component" value="Chromosome"/>
</dbReference>
<evidence type="ECO:0000259" key="1">
    <source>
        <dbReference type="Pfam" id="PF01850"/>
    </source>
</evidence>
<protein>
    <recommendedName>
        <fullName evidence="1">PIN domain-containing protein</fullName>
    </recommendedName>
</protein>
<dbReference type="AlphaFoldDB" id="A0A809RZI9"/>